<comment type="caution">
    <text evidence="5">The sequence shown here is derived from an EMBL/GenBank/DDBJ whole genome shotgun (WGS) entry which is preliminary data.</text>
</comment>
<keyword evidence="3 4" id="KW-0472">Membrane</keyword>
<sequence>MSASPRQRSLAALSLLCFALADVRDGLGPFFGVYLQGHGWTPDAIGYVMTLGGLTGVFAAAPAGALADATRHKRFWLAVIVCGIVLACAGIFVWPRPLMAGLSQIGQGLLAAAVAPLISGLSLGLVGQGGLPARLGRNEAWNHAGNAASAVLGGLVGWWYGGIGGVLLVMSGMGVLSLLAVRGIREQDIDHAAARGLESKHDSSARADVPPPSRLAFIFSDKALLCAGGIVLFFHLGNAAMLPLLGQSAVARFAVDPAVYTACTVILAQATMIPVAVWTAWLAPRRGYGVPLLCALLALPLRGCIAGYWQSPWSIIPVQILDGVGAGVLGVVTPGVVALLLRGSGHINLGLGMVMTLQGIGAAFSASWGGVVAHYLGYHMAFLALAVAPCIALALLLLGLRRLPRLREALRRCPAGEELA</sequence>
<accession>A0A9D2HMW0</accession>
<feature type="transmembrane region" description="Helical" evidence="4">
    <location>
        <begin position="380"/>
        <end position="400"/>
    </location>
</feature>
<feature type="transmembrane region" description="Helical" evidence="4">
    <location>
        <begin position="258"/>
        <end position="281"/>
    </location>
</feature>
<feature type="transmembrane region" description="Helical" evidence="4">
    <location>
        <begin position="158"/>
        <end position="181"/>
    </location>
</feature>
<proteinExistence type="predicted"/>
<evidence type="ECO:0000256" key="1">
    <source>
        <dbReference type="ARBA" id="ARBA00022692"/>
    </source>
</evidence>
<feature type="transmembrane region" description="Helical" evidence="4">
    <location>
        <begin position="288"/>
        <end position="309"/>
    </location>
</feature>
<feature type="transmembrane region" description="Helical" evidence="4">
    <location>
        <begin position="348"/>
        <end position="368"/>
    </location>
</feature>
<evidence type="ECO:0000256" key="3">
    <source>
        <dbReference type="ARBA" id="ARBA00023136"/>
    </source>
</evidence>
<evidence type="ECO:0000313" key="6">
    <source>
        <dbReference type="Proteomes" id="UP000823821"/>
    </source>
</evidence>
<reference evidence="5" key="2">
    <citation type="submission" date="2021-04" db="EMBL/GenBank/DDBJ databases">
        <authorList>
            <person name="Gilroy R."/>
        </authorList>
    </citation>
    <scope>NUCLEOTIDE SEQUENCE</scope>
    <source>
        <strain evidence="5">5032</strain>
    </source>
</reference>
<dbReference type="Gene3D" id="1.20.1250.20">
    <property type="entry name" value="MFS general substrate transporter like domains"/>
    <property type="match status" value="2"/>
</dbReference>
<dbReference type="PANTHER" id="PTHR23539:SF1">
    <property type="entry name" value="MAJOR FACILITATOR SUPERFAMILY (MFS) PROFILE DOMAIN-CONTAINING PROTEIN"/>
    <property type="match status" value="1"/>
</dbReference>
<name>A0A9D2HMW0_9BACT</name>
<dbReference type="GO" id="GO:0022857">
    <property type="term" value="F:transmembrane transporter activity"/>
    <property type="evidence" value="ECO:0007669"/>
    <property type="project" value="InterPro"/>
</dbReference>
<keyword evidence="2 4" id="KW-1133">Transmembrane helix</keyword>
<evidence type="ECO:0000256" key="2">
    <source>
        <dbReference type="ARBA" id="ARBA00022989"/>
    </source>
</evidence>
<feature type="transmembrane region" description="Helical" evidence="4">
    <location>
        <begin position="315"/>
        <end position="341"/>
    </location>
</feature>
<dbReference type="Pfam" id="PF07690">
    <property type="entry name" value="MFS_1"/>
    <property type="match status" value="1"/>
</dbReference>
<feature type="transmembrane region" description="Helical" evidence="4">
    <location>
        <begin position="223"/>
        <end position="246"/>
    </location>
</feature>
<evidence type="ECO:0000313" key="5">
    <source>
        <dbReference type="EMBL" id="HJA79805.1"/>
    </source>
</evidence>
<keyword evidence="1 4" id="KW-0812">Transmembrane</keyword>
<dbReference type="CDD" id="cd06174">
    <property type="entry name" value="MFS"/>
    <property type="match status" value="1"/>
</dbReference>
<evidence type="ECO:0000256" key="4">
    <source>
        <dbReference type="SAM" id="Phobius"/>
    </source>
</evidence>
<gene>
    <name evidence="5" type="ORF">H9784_09625</name>
</gene>
<feature type="transmembrane region" description="Helical" evidence="4">
    <location>
        <begin position="45"/>
        <end position="63"/>
    </location>
</feature>
<feature type="transmembrane region" description="Helical" evidence="4">
    <location>
        <begin position="75"/>
        <end position="94"/>
    </location>
</feature>
<dbReference type="Proteomes" id="UP000823821">
    <property type="component" value="Unassembled WGS sequence"/>
</dbReference>
<dbReference type="SUPFAM" id="SSF103473">
    <property type="entry name" value="MFS general substrate transporter"/>
    <property type="match status" value="1"/>
</dbReference>
<reference evidence="5" key="1">
    <citation type="journal article" date="2021" name="PeerJ">
        <title>Extensive microbial diversity within the chicken gut microbiome revealed by metagenomics and culture.</title>
        <authorList>
            <person name="Gilroy R."/>
            <person name="Ravi A."/>
            <person name="Getino M."/>
            <person name="Pursley I."/>
            <person name="Horton D.L."/>
            <person name="Alikhan N.F."/>
            <person name="Baker D."/>
            <person name="Gharbi K."/>
            <person name="Hall N."/>
            <person name="Watson M."/>
            <person name="Adriaenssens E.M."/>
            <person name="Foster-Nyarko E."/>
            <person name="Jarju S."/>
            <person name="Secka A."/>
            <person name="Antonio M."/>
            <person name="Oren A."/>
            <person name="Chaudhuri R.R."/>
            <person name="La Ragione R."/>
            <person name="Hildebrand F."/>
            <person name="Pallen M.J."/>
        </authorList>
    </citation>
    <scope>NUCLEOTIDE SEQUENCE</scope>
    <source>
        <strain evidence="5">5032</strain>
    </source>
</reference>
<dbReference type="EMBL" id="DWZD01000050">
    <property type="protein sequence ID" value="HJA79805.1"/>
    <property type="molecule type" value="Genomic_DNA"/>
</dbReference>
<dbReference type="InterPro" id="IPR011701">
    <property type="entry name" value="MFS"/>
</dbReference>
<protein>
    <submittedName>
        <fullName evidence="5">MFS transporter</fullName>
    </submittedName>
</protein>
<dbReference type="AlphaFoldDB" id="A0A9D2HMW0"/>
<dbReference type="PANTHER" id="PTHR23539">
    <property type="entry name" value="MFS TRANSPORTER"/>
    <property type="match status" value="1"/>
</dbReference>
<organism evidence="5 6">
    <name type="scientific">Candidatus Desulfovibrio intestinavium</name>
    <dbReference type="NCBI Taxonomy" id="2838534"/>
    <lineage>
        <taxon>Bacteria</taxon>
        <taxon>Pseudomonadati</taxon>
        <taxon>Thermodesulfobacteriota</taxon>
        <taxon>Desulfovibrionia</taxon>
        <taxon>Desulfovibrionales</taxon>
        <taxon>Desulfovibrionaceae</taxon>
        <taxon>Desulfovibrio</taxon>
    </lineage>
</organism>
<dbReference type="InterPro" id="IPR036259">
    <property type="entry name" value="MFS_trans_sf"/>
</dbReference>